<dbReference type="InterPro" id="IPR005162">
    <property type="entry name" value="Retrotrans_gag_dom"/>
</dbReference>
<dbReference type="FunFam" id="3.10.10.10:FF:000007">
    <property type="entry name" value="Retrovirus-related Pol polyprotein from transposon 17.6-like Protein"/>
    <property type="match status" value="1"/>
</dbReference>
<keyword evidence="12" id="KW-1185">Reference proteome</keyword>
<dbReference type="Pfam" id="PF03732">
    <property type="entry name" value="Retrotrans_gag"/>
    <property type="match status" value="1"/>
</dbReference>
<feature type="region of interest" description="Disordered" evidence="9">
    <location>
        <begin position="134"/>
        <end position="210"/>
    </location>
</feature>
<dbReference type="InterPro" id="IPR041373">
    <property type="entry name" value="RT_RNaseH"/>
</dbReference>
<dbReference type="GO" id="GO:0003964">
    <property type="term" value="F:RNA-directed DNA polymerase activity"/>
    <property type="evidence" value="ECO:0007669"/>
    <property type="project" value="UniProtKB-KW"/>
</dbReference>
<dbReference type="Pfam" id="PF17921">
    <property type="entry name" value="Integrase_H2C2"/>
    <property type="match status" value="1"/>
</dbReference>
<feature type="compositionally biased region" description="Basic residues" evidence="9">
    <location>
        <begin position="142"/>
        <end position="152"/>
    </location>
</feature>
<dbReference type="PANTHER" id="PTHR35046:SF9">
    <property type="entry name" value="RNA-DIRECTED DNA POLYMERASE"/>
    <property type="match status" value="1"/>
</dbReference>
<dbReference type="CDD" id="cd00303">
    <property type="entry name" value="retropepsin_like"/>
    <property type="match status" value="1"/>
</dbReference>
<dbReference type="InterPro" id="IPR056924">
    <property type="entry name" value="SH3_Tf2-1"/>
</dbReference>
<gene>
    <name evidence="13" type="primary">LOC130508633</name>
</gene>
<feature type="compositionally biased region" description="Acidic residues" evidence="9">
    <location>
        <begin position="26"/>
        <end position="42"/>
    </location>
</feature>
<evidence type="ECO:0000256" key="5">
    <source>
        <dbReference type="ARBA" id="ARBA00022759"/>
    </source>
</evidence>
<dbReference type="InterPro" id="IPR043128">
    <property type="entry name" value="Rev_trsase/Diguanyl_cyclase"/>
</dbReference>
<keyword evidence="8" id="KW-0863">Zinc-finger</keyword>
<dbReference type="OrthoDB" id="1106704at2759"/>
<dbReference type="KEGG" id="rsz:130508633"/>
<dbReference type="CDD" id="cd09274">
    <property type="entry name" value="RNase_HI_RT_Ty3"/>
    <property type="match status" value="1"/>
</dbReference>
<dbReference type="InterPro" id="IPR036875">
    <property type="entry name" value="Znf_CCHC_sf"/>
</dbReference>
<dbReference type="PANTHER" id="PTHR35046">
    <property type="entry name" value="ZINC KNUCKLE (CCHC-TYPE) FAMILY PROTEIN"/>
    <property type="match status" value="1"/>
</dbReference>
<evidence type="ECO:0000256" key="2">
    <source>
        <dbReference type="ARBA" id="ARBA00022679"/>
    </source>
</evidence>
<organism evidence="12 13">
    <name type="scientific">Raphanus sativus</name>
    <name type="common">Radish</name>
    <name type="synonym">Raphanus raphanistrum var. sativus</name>
    <dbReference type="NCBI Taxonomy" id="3726"/>
    <lineage>
        <taxon>Eukaryota</taxon>
        <taxon>Viridiplantae</taxon>
        <taxon>Streptophyta</taxon>
        <taxon>Embryophyta</taxon>
        <taxon>Tracheophyta</taxon>
        <taxon>Spermatophyta</taxon>
        <taxon>Magnoliopsida</taxon>
        <taxon>eudicotyledons</taxon>
        <taxon>Gunneridae</taxon>
        <taxon>Pentapetalae</taxon>
        <taxon>rosids</taxon>
        <taxon>malvids</taxon>
        <taxon>Brassicales</taxon>
        <taxon>Brassicaceae</taxon>
        <taxon>Brassiceae</taxon>
        <taxon>Raphanus</taxon>
    </lineage>
</organism>
<name>A0A9W3D927_RAPSA</name>
<dbReference type="GO" id="GO:0008233">
    <property type="term" value="F:peptidase activity"/>
    <property type="evidence" value="ECO:0007669"/>
    <property type="project" value="UniProtKB-KW"/>
</dbReference>
<keyword evidence="8" id="KW-0862">Zinc</keyword>
<feature type="compositionally biased region" description="Polar residues" evidence="9">
    <location>
        <begin position="181"/>
        <end position="195"/>
    </location>
</feature>
<feature type="region of interest" description="Disordered" evidence="9">
    <location>
        <begin position="1"/>
        <end position="70"/>
    </location>
</feature>
<dbReference type="GO" id="GO:0004519">
    <property type="term" value="F:endonuclease activity"/>
    <property type="evidence" value="ECO:0007669"/>
    <property type="project" value="UniProtKB-KW"/>
</dbReference>
<dbReference type="InterPro" id="IPR041588">
    <property type="entry name" value="Integrase_H2C2"/>
</dbReference>
<feature type="region of interest" description="Disordered" evidence="9">
    <location>
        <begin position="1304"/>
        <end position="1366"/>
    </location>
</feature>
<dbReference type="PROSITE" id="PS50158">
    <property type="entry name" value="ZF_CCHC"/>
    <property type="match status" value="1"/>
</dbReference>
<dbReference type="InterPro" id="IPR012337">
    <property type="entry name" value="RNaseH-like_sf"/>
</dbReference>
<feature type="compositionally biased region" description="Acidic residues" evidence="9">
    <location>
        <begin position="1324"/>
        <end position="1340"/>
    </location>
</feature>
<dbReference type="InterPro" id="IPR043502">
    <property type="entry name" value="DNA/RNA_pol_sf"/>
</dbReference>
<feature type="domain" description="CCHC-type" evidence="10">
    <location>
        <begin position="393"/>
        <end position="409"/>
    </location>
</feature>
<sequence>MVELEESDGAEESVGAELELSRSDTEPEADQELSESDIEDEVEAARSKEEKPISDQTQDPFYLSQGPITRSQTRRLKNSIAALEVMSESDLEREGRPAARLDKTQMGALIATLMHEMDKKLEFAGVTRSTNDVLGNTSQVRRAAREKRRGKRPTVANDLDSSSGRSTDEDRTERSIRSGRAASQTRSDRAMSQTRHTTRRAPRERPDDRLGNLKLRIPVFGGTSNPDDYLDWEKKIELVFDCQDYSEKKKVRLAKRFVPSYYGKDVHQKLRRLTQGTRGVEEYYQEMETLMLKGGVDESAEATMARFQAGLSRDIQDRIEMYEYEDIFELLHKSILIEQQLKRKHPTKGSYGNNYKTSTTKDEKPIVNAKEELKGYQRDDKGKAPATRARDVKCFKCHGFGHYANECTNKKVMLLLGNGDMISEEENVDASEEELIDYPVRAKLGLKTGKHPKPYPLQWLNEGGELMVTEQVMVPITIGRYQDEIVCDVLPMDSSHILLGRPWQFDKRAIHDGFTNRHSFTHRDKKIVLAPLSPQEVHEDQLQLKLRRQEAKKDSTESHKMGSNLMAKNSEVKKAFFLKQPLLLFVFKGALTASNLAPELPKDLQFILQDYGDVFPEDSPAGLPPFRGIEHQIDLVPGASLPNRPAYRTNPDETKELQRQVDELMEKGHIRESMSPCAVPVLLVPKKDGSWRMCVDCRAINNITVKYRYPIPRLDDMLDELHGSCVFSKIDLKSGYHQIRMREGDEWKTAFKTKHGLYEWLVMPFGLTNAPSTFMRLMNHVLRAFIGHFVVVYFDDILIYSKNMIEHVNHLKTVLEVLRKESLFANFKKCTFGADHLVFLGFVVTAQGIKVDEEKIKAIREWPIPKNVSEVRSFHGLAGFYRKFVKDFSTIAAPLTEVIKKNVGFKWDDAQEEAFQTLKGKLTEAPLLALPDFSKTFEIECDASGVGIGAVLMQEKRPIAYFSEKLGGAMANYPTYDKELYALIRALETWQHYLWPKEFVIHTDHESLKHLKGQHKLNKRHAKWVEFLETFPYVIHYKQGKENVVADALSRRYALLAAMETKLLGFDQIKTYYADDPDFKVVFKDCEKHASGKYFRSDGFLFYETRGLMGHFGVDKTLSTLKEHFYWPSMRKDVEKHCSRCIVCTQAKAKNRPQDLSMDFVLGLPRTKRGRDSIFVVVDRFSKMAHFIACNKTDSAVNVADLFFREVVKKNIEERTKAYAKQANKKRCELILEPGDLVSIYLRKDRFPAERKSKLLPRTDGPFKVLERINNNAYKIDLEGKYTVSSTFNIADLIPYHADELLEESDGAEESVGAELELSRSDTEPEADQELSESDIEDEVEAARSKEEKPISDQTQDPFYLSQGPITRSQTRRLKNSIAALLLEYLRNLKVVDTPCSKYQRSSASFSFAIAEKFAPSVGELLIGR</sequence>
<dbReference type="Gene3D" id="3.30.420.10">
    <property type="entry name" value="Ribonuclease H-like superfamily/Ribonuclease H"/>
    <property type="match status" value="1"/>
</dbReference>
<dbReference type="GeneID" id="130508633"/>
<keyword evidence="5" id="KW-0255">Endonuclease</keyword>
<dbReference type="Pfam" id="PF00078">
    <property type="entry name" value="RVT_1"/>
    <property type="match status" value="1"/>
</dbReference>
<evidence type="ECO:0000256" key="4">
    <source>
        <dbReference type="ARBA" id="ARBA00022722"/>
    </source>
</evidence>
<keyword evidence="7" id="KW-0695">RNA-directed DNA polymerase</keyword>
<evidence type="ECO:0000256" key="6">
    <source>
        <dbReference type="ARBA" id="ARBA00022801"/>
    </source>
</evidence>
<evidence type="ECO:0000256" key="1">
    <source>
        <dbReference type="ARBA" id="ARBA00022670"/>
    </source>
</evidence>
<accession>A0A9W3D927</accession>
<dbReference type="InterPro" id="IPR000477">
    <property type="entry name" value="RT_dom"/>
</dbReference>
<dbReference type="SMART" id="SM00343">
    <property type="entry name" value="ZnF_C2HC"/>
    <property type="match status" value="1"/>
</dbReference>
<dbReference type="SUPFAM" id="SSF56672">
    <property type="entry name" value="DNA/RNA polymerases"/>
    <property type="match status" value="1"/>
</dbReference>
<dbReference type="PROSITE" id="PS50878">
    <property type="entry name" value="RT_POL"/>
    <property type="match status" value="1"/>
</dbReference>
<dbReference type="Gene3D" id="3.30.70.270">
    <property type="match status" value="2"/>
</dbReference>
<dbReference type="GO" id="GO:0003676">
    <property type="term" value="F:nucleic acid binding"/>
    <property type="evidence" value="ECO:0007669"/>
    <property type="project" value="InterPro"/>
</dbReference>
<dbReference type="Gene3D" id="3.10.20.370">
    <property type="match status" value="1"/>
</dbReference>
<evidence type="ECO:0000259" key="10">
    <source>
        <dbReference type="PROSITE" id="PS50158"/>
    </source>
</evidence>
<feature type="compositionally biased region" description="Basic and acidic residues" evidence="9">
    <location>
        <begin position="43"/>
        <end position="53"/>
    </location>
</feature>
<keyword evidence="2" id="KW-0808">Transferase</keyword>
<evidence type="ECO:0000259" key="11">
    <source>
        <dbReference type="PROSITE" id="PS50878"/>
    </source>
</evidence>
<feature type="compositionally biased region" description="Basic and acidic residues" evidence="9">
    <location>
        <begin position="1341"/>
        <end position="1351"/>
    </location>
</feature>
<evidence type="ECO:0000313" key="13">
    <source>
        <dbReference type="RefSeq" id="XP_056860208.1"/>
    </source>
</evidence>
<dbReference type="InterPro" id="IPR001878">
    <property type="entry name" value="Znf_CCHC"/>
</dbReference>
<keyword evidence="3" id="KW-0548">Nucleotidyltransferase</keyword>
<feature type="compositionally biased region" description="Basic and acidic residues" evidence="9">
    <location>
        <begin position="166"/>
        <end position="176"/>
    </location>
</feature>
<proteinExistence type="predicted"/>
<keyword evidence="6" id="KW-0378">Hydrolase</keyword>
<reference evidence="13" key="2">
    <citation type="submission" date="2025-08" db="UniProtKB">
        <authorList>
            <consortium name="RefSeq"/>
        </authorList>
    </citation>
    <scope>IDENTIFICATION</scope>
    <source>
        <tissue evidence="13">Leaf</tissue>
    </source>
</reference>
<evidence type="ECO:0000256" key="3">
    <source>
        <dbReference type="ARBA" id="ARBA00022695"/>
    </source>
</evidence>
<feature type="domain" description="Reverse transcriptase" evidence="11">
    <location>
        <begin position="665"/>
        <end position="844"/>
    </location>
</feature>
<dbReference type="Gene3D" id="3.10.10.10">
    <property type="entry name" value="HIV Type 1 Reverse Transcriptase, subunit A, domain 1"/>
    <property type="match status" value="1"/>
</dbReference>
<dbReference type="Gene3D" id="1.10.340.70">
    <property type="match status" value="1"/>
</dbReference>
<evidence type="ECO:0000256" key="9">
    <source>
        <dbReference type="SAM" id="MobiDB-lite"/>
    </source>
</evidence>
<dbReference type="Pfam" id="PF24626">
    <property type="entry name" value="SH3_Tf2-1"/>
    <property type="match status" value="1"/>
</dbReference>
<evidence type="ECO:0000256" key="8">
    <source>
        <dbReference type="PROSITE-ProRule" id="PRU00047"/>
    </source>
</evidence>
<dbReference type="SUPFAM" id="SSF53098">
    <property type="entry name" value="Ribonuclease H-like"/>
    <property type="match status" value="1"/>
</dbReference>
<keyword evidence="8" id="KW-0479">Metal-binding</keyword>
<dbReference type="CDD" id="cd01647">
    <property type="entry name" value="RT_LTR"/>
    <property type="match status" value="1"/>
</dbReference>
<protein>
    <submittedName>
        <fullName evidence="13">Uncharacterized protein LOC130508633</fullName>
    </submittedName>
</protein>
<dbReference type="RefSeq" id="XP_056860208.1">
    <property type="nucleotide sequence ID" value="XM_057004228.1"/>
</dbReference>
<reference evidence="12" key="1">
    <citation type="journal article" date="2019" name="Database">
        <title>The radish genome database (RadishGD): an integrated information resource for radish genomics.</title>
        <authorList>
            <person name="Yu H.J."/>
            <person name="Baek S."/>
            <person name="Lee Y.J."/>
            <person name="Cho A."/>
            <person name="Mun J.H."/>
        </authorList>
    </citation>
    <scope>NUCLEOTIDE SEQUENCE [LARGE SCALE GENOMIC DNA]</scope>
    <source>
        <strain evidence="12">cv. WK10039</strain>
    </source>
</reference>
<keyword evidence="4" id="KW-0540">Nuclease</keyword>
<feature type="compositionally biased region" description="Basic and acidic residues" evidence="9">
    <location>
        <begin position="201"/>
        <end position="210"/>
    </location>
</feature>
<dbReference type="Proteomes" id="UP000504610">
    <property type="component" value="Chromosome 2"/>
</dbReference>
<dbReference type="SUPFAM" id="SSF57756">
    <property type="entry name" value="Retrovirus zinc finger-like domains"/>
    <property type="match status" value="1"/>
</dbReference>
<dbReference type="GO" id="GO:0008270">
    <property type="term" value="F:zinc ion binding"/>
    <property type="evidence" value="ECO:0007669"/>
    <property type="project" value="UniProtKB-KW"/>
</dbReference>
<evidence type="ECO:0000313" key="12">
    <source>
        <dbReference type="Proteomes" id="UP000504610"/>
    </source>
</evidence>
<dbReference type="GO" id="GO:0006508">
    <property type="term" value="P:proteolysis"/>
    <property type="evidence" value="ECO:0007669"/>
    <property type="project" value="UniProtKB-KW"/>
</dbReference>
<evidence type="ECO:0000256" key="7">
    <source>
        <dbReference type="ARBA" id="ARBA00022918"/>
    </source>
</evidence>
<dbReference type="Pfam" id="PF17917">
    <property type="entry name" value="RT_RNaseH"/>
    <property type="match status" value="1"/>
</dbReference>
<dbReference type="InterPro" id="IPR036397">
    <property type="entry name" value="RNaseH_sf"/>
</dbReference>
<dbReference type="FunFam" id="3.30.70.270:FF:000020">
    <property type="entry name" value="Transposon Tf2-6 polyprotein-like Protein"/>
    <property type="match status" value="1"/>
</dbReference>
<feature type="compositionally biased region" description="Acidic residues" evidence="9">
    <location>
        <begin position="1"/>
        <end position="11"/>
    </location>
</feature>
<keyword evidence="1" id="KW-0645">Protease</keyword>